<protein>
    <submittedName>
        <fullName evidence="1">Uncharacterized protein</fullName>
    </submittedName>
</protein>
<organism evidence="1 2">
    <name type="scientific">Ktedonospora formicarum</name>
    <dbReference type="NCBI Taxonomy" id="2778364"/>
    <lineage>
        <taxon>Bacteria</taxon>
        <taxon>Bacillati</taxon>
        <taxon>Chloroflexota</taxon>
        <taxon>Ktedonobacteria</taxon>
        <taxon>Ktedonobacterales</taxon>
        <taxon>Ktedonobacteraceae</taxon>
        <taxon>Ktedonospora</taxon>
    </lineage>
</organism>
<name>A0A8J3I1Z5_9CHLR</name>
<reference evidence="1" key="1">
    <citation type="submission" date="2020-10" db="EMBL/GenBank/DDBJ databases">
        <title>Taxonomic study of unclassified bacteria belonging to the class Ktedonobacteria.</title>
        <authorList>
            <person name="Yabe S."/>
            <person name="Wang C.M."/>
            <person name="Zheng Y."/>
            <person name="Sakai Y."/>
            <person name="Cavaletti L."/>
            <person name="Monciardini P."/>
            <person name="Donadio S."/>
        </authorList>
    </citation>
    <scope>NUCLEOTIDE SEQUENCE</scope>
    <source>
        <strain evidence="1">SOSP1-1</strain>
    </source>
</reference>
<comment type="caution">
    <text evidence="1">The sequence shown here is derived from an EMBL/GenBank/DDBJ whole genome shotgun (WGS) entry which is preliminary data.</text>
</comment>
<sequence length="95" mass="10373">MRPTKTGARPTGSIIVKKVTKALIVKVTKVGTRKPQSVLYIYVSIAVRPGRTERRACCGDFVFANVIIAYMEILSPVCFARETNDKFLAGAGKTP</sequence>
<evidence type="ECO:0000313" key="1">
    <source>
        <dbReference type="EMBL" id="GHO43434.1"/>
    </source>
</evidence>
<dbReference type="Proteomes" id="UP000612362">
    <property type="component" value="Unassembled WGS sequence"/>
</dbReference>
<dbReference type="AlphaFoldDB" id="A0A8J3I1Z5"/>
<dbReference type="EMBL" id="BNJF01000001">
    <property type="protein sequence ID" value="GHO43434.1"/>
    <property type="molecule type" value="Genomic_DNA"/>
</dbReference>
<proteinExistence type="predicted"/>
<gene>
    <name evidence="1" type="ORF">KSX_15970</name>
</gene>
<evidence type="ECO:0000313" key="2">
    <source>
        <dbReference type="Proteomes" id="UP000612362"/>
    </source>
</evidence>
<keyword evidence="2" id="KW-1185">Reference proteome</keyword>
<accession>A0A8J3I1Z5</accession>